<protein>
    <submittedName>
        <fullName evidence="2">Uncharacterized protein</fullName>
    </submittedName>
</protein>
<organism evidence="2 3">
    <name type="scientific">Promicromonospora sukumoe</name>
    <dbReference type="NCBI Taxonomy" id="88382"/>
    <lineage>
        <taxon>Bacteria</taxon>
        <taxon>Bacillati</taxon>
        <taxon>Actinomycetota</taxon>
        <taxon>Actinomycetes</taxon>
        <taxon>Micrococcales</taxon>
        <taxon>Promicromonosporaceae</taxon>
        <taxon>Promicromonospora</taxon>
    </lineage>
</organism>
<name>A0A7W3J5I5_9MICO</name>
<dbReference type="AlphaFoldDB" id="A0A7W3J5I5"/>
<accession>A0A7W3J5I5</accession>
<keyword evidence="1" id="KW-0472">Membrane</keyword>
<sequence length="200" mass="21301">MSSSSRWLNRALLLLCGLLLLAGGAAVILDEVRPRGWWVPAERAQPALERSRTWAAGLPDVGGVPGVQAAALAAAVVLIVLLIVFLATRARGRTPTVVSLRADDGRTTVDQGVARALLAGPLTERGDVLSARTSVYQVRGAPAICLAVIVRSGADLAQVLAAAERAVEEWDSLAGVRVPVLVHLADRRWRDSPRTRTRVR</sequence>
<evidence type="ECO:0000256" key="1">
    <source>
        <dbReference type="SAM" id="Phobius"/>
    </source>
</evidence>
<feature type="transmembrane region" description="Helical" evidence="1">
    <location>
        <begin position="67"/>
        <end position="87"/>
    </location>
</feature>
<proteinExistence type="predicted"/>
<dbReference type="RefSeq" id="WP_182614383.1">
    <property type="nucleotide sequence ID" value="NZ_BAAATF010000002.1"/>
</dbReference>
<keyword evidence="1" id="KW-0812">Transmembrane</keyword>
<dbReference type="Proteomes" id="UP000540568">
    <property type="component" value="Unassembled WGS sequence"/>
</dbReference>
<keyword evidence="1" id="KW-1133">Transmembrane helix</keyword>
<gene>
    <name evidence="2" type="ORF">FHX71_000633</name>
</gene>
<comment type="caution">
    <text evidence="2">The sequence shown here is derived from an EMBL/GenBank/DDBJ whole genome shotgun (WGS) entry which is preliminary data.</text>
</comment>
<keyword evidence="3" id="KW-1185">Reference proteome</keyword>
<reference evidence="2 3" key="1">
    <citation type="submission" date="2020-07" db="EMBL/GenBank/DDBJ databases">
        <title>Sequencing the genomes of 1000 actinobacteria strains.</title>
        <authorList>
            <person name="Klenk H.-P."/>
        </authorList>
    </citation>
    <scope>NUCLEOTIDE SEQUENCE [LARGE SCALE GENOMIC DNA]</scope>
    <source>
        <strain evidence="2 3">DSM 44121</strain>
    </source>
</reference>
<evidence type="ECO:0000313" key="2">
    <source>
        <dbReference type="EMBL" id="MBA8806691.1"/>
    </source>
</evidence>
<evidence type="ECO:0000313" key="3">
    <source>
        <dbReference type="Proteomes" id="UP000540568"/>
    </source>
</evidence>
<dbReference type="EMBL" id="JACGWV010000001">
    <property type="protein sequence ID" value="MBA8806691.1"/>
    <property type="molecule type" value="Genomic_DNA"/>
</dbReference>